<accession>A0A8D9FB63</accession>
<evidence type="ECO:0000256" key="1">
    <source>
        <dbReference type="SAM" id="Phobius"/>
    </source>
</evidence>
<sequence>MCHIFLDIITPHLSFGLPLDLFILKCATSFSTLSLLILVLVFLLIFFLSSLLPILGIRCSFIIATCPVYFEKLFFYSENDVLQQKFQKTQMFYNNKKTWMVPI</sequence>
<feature type="transmembrane region" description="Helical" evidence="1">
    <location>
        <begin position="22"/>
        <end position="48"/>
    </location>
</feature>
<organism evidence="2">
    <name type="scientific">Cacopsylla melanoneura</name>
    <dbReference type="NCBI Taxonomy" id="428564"/>
    <lineage>
        <taxon>Eukaryota</taxon>
        <taxon>Metazoa</taxon>
        <taxon>Ecdysozoa</taxon>
        <taxon>Arthropoda</taxon>
        <taxon>Hexapoda</taxon>
        <taxon>Insecta</taxon>
        <taxon>Pterygota</taxon>
        <taxon>Neoptera</taxon>
        <taxon>Paraneoptera</taxon>
        <taxon>Hemiptera</taxon>
        <taxon>Sternorrhyncha</taxon>
        <taxon>Psylloidea</taxon>
        <taxon>Psyllidae</taxon>
        <taxon>Psyllinae</taxon>
        <taxon>Cacopsylla</taxon>
    </lineage>
</organism>
<protein>
    <submittedName>
        <fullName evidence="2">Uncharacterized protein</fullName>
    </submittedName>
</protein>
<keyword evidence="1" id="KW-0472">Membrane</keyword>
<reference evidence="2" key="1">
    <citation type="submission" date="2021-05" db="EMBL/GenBank/DDBJ databases">
        <authorList>
            <person name="Alioto T."/>
            <person name="Alioto T."/>
            <person name="Gomez Garrido J."/>
        </authorList>
    </citation>
    <scope>NUCLEOTIDE SEQUENCE</scope>
</reference>
<evidence type="ECO:0000313" key="2">
    <source>
        <dbReference type="EMBL" id="CAG6781995.1"/>
    </source>
</evidence>
<keyword evidence="1" id="KW-0812">Transmembrane</keyword>
<name>A0A8D9FB63_9HEMI</name>
<dbReference type="EMBL" id="HBUF01625529">
    <property type="protein sequence ID" value="CAG6781994.1"/>
    <property type="molecule type" value="Transcribed_RNA"/>
</dbReference>
<dbReference type="EMBL" id="HBUF01625530">
    <property type="protein sequence ID" value="CAG6781995.1"/>
    <property type="molecule type" value="Transcribed_RNA"/>
</dbReference>
<dbReference type="AlphaFoldDB" id="A0A8D9FB63"/>
<proteinExistence type="predicted"/>
<keyword evidence="1" id="KW-1133">Transmembrane helix</keyword>